<organism evidence="6 7">
    <name type="scientific">Thermomonas carbonis</name>
    <dbReference type="NCBI Taxonomy" id="1463158"/>
    <lineage>
        <taxon>Bacteria</taxon>
        <taxon>Pseudomonadati</taxon>
        <taxon>Pseudomonadota</taxon>
        <taxon>Gammaproteobacteria</taxon>
        <taxon>Lysobacterales</taxon>
        <taxon>Lysobacteraceae</taxon>
        <taxon>Thermomonas</taxon>
    </lineage>
</organism>
<protein>
    <recommendedName>
        <fullName evidence="1">peptidylprolyl isomerase</fullName>
        <ecNumber evidence="1">5.2.1.8</ecNumber>
    </recommendedName>
</protein>
<dbReference type="InterPro" id="IPR002130">
    <property type="entry name" value="Cyclophilin-type_PPIase_dom"/>
</dbReference>
<dbReference type="SUPFAM" id="SSF50891">
    <property type="entry name" value="Cyclophilin-like"/>
    <property type="match status" value="1"/>
</dbReference>
<gene>
    <name evidence="6" type="ORF">H9L16_09810</name>
</gene>
<dbReference type="InterPro" id="IPR044665">
    <property type="entry name" value="E_coli_cyclophilin_A-like"/>
</dbReference>
<dbReference type="InterPro" id="IPR029000">
    <property type="entry name" value="Cyclophilin-like_dom_sf"/>
</dbReference>
<dbReference type="EMBL" id="CP060719">
    <property type="protein sequence ID" value="QNN69013.1"/>
    <property type="molecule type" value="Genomic_DNA"/>
</dbReference>
<feature type="domain" description="PPIase cyclophilin-type" evidence="5">
    <location>
        <begin position="68"/>
        <end position="258"/>
    </location>
</feature>
<name>A0A7G9SMD8_9GAMM</name>
<evidence type="ECO:0000256" key="1">
    <source>
        <dbReference type="ARBA" id="ARBA00013194"/>
    </source>
</evidence>
<keyword evidence="4" id="KW-0732">Signal</keyword>
<feature type="chain" id="PRO_5028953328" description="peptidylprolyl isomerase" evidence="4">
    <location>
        <begin position="32"/>
        <end position="317"/>
    </location>
</feature>
<proteinExistence type="predicted"/>
<dbReference type="RefSeq" id="WP_187551536.1">
    <property type="nucleotide sequence ID" value="NZ_BMZL01000002.1"/>
</dbReference>
<dbReference type="Gene3D" id="2.40.100.10">
    <property type="entry name" value="Cyclophilin-like"/>
    <property type="match status" value="1"/>
</dbReference>
<keyword evidence="2" id="KW-0697">Rotamase</keyword>
<keyword evidence="3 6" id="KW-0413">Isomerase</keyword>
<sequence>MLRPFPYSGCPMRPALLAIALSFAIVAPALAQDAAKPKYRSAKEIIDAAPASAWRDLDPANTLYMELPAGRVVIELAPGFAPEHVANIKTMAKGGFWDGLAIYRSQDNFVVQFGDAEGEEAGKAKAYPSGTRTKLPAEFTRDAKGARFDKLPDIDGWAPEVGFIDGMPAARDPKTGKAWMAHCYGMLGAGRNNAPDSSIGAELYVAIGQAPRALDRQLSAVGRVVKGMELLSVIPRGPEPMGFYEKPEQRAPILSIKLASDVPEAQRTPLQLLRTDSQAFIDATEARRNRVDGFYTIPVGHIDLCNVPLPVRATPAK</sequence>
<evidence type="ECO:0000313" key="6">
    <source>
        <dbReference type="EMBL" id="QNN69013.1"/>
    </source>
</evidence>
<dbReference type="EC" id="5.2.1.8" evidence="1"/>
<keyword evidence="7" id="KW-1185">Reference proteome</keyword>
<accession>A0A7G9SMD8</accession>
<reference evidence="6 7" key="1">
    <citation type="submission" date="2020-08" db="EMBL/GenBank/DDBJ databases">
        <title>Genome sequence of Thermomonas carbonis KCTC 42013T.</title>
        <authorList>
            <person name="Hyun D.-W."/>
            <person name="Bae J.-W."/>
        </authorList>
    </citation>
    <scope>NUCLEOTIDE SEQUENCE [LARGE SCALE GENOMIC DNA]</scope>
    <source>
        <strain evidence="6 7">KCTC 42013</strain>
    </source>
</reference>
<dbReference type="GO" id="GO:0003755">
    <property type="term" value="F:peptidyl-prolyl cis-trans isomerase activity"/>
    <property type="evidence" value="ECO:0007669"/>
    <property type="project" value="UniProtKB-KW"/>
</dbReference>
<evidence type="ECO:0000256" key="2">
    <source>
        <dbReference type="ARBA" id="ARBA00023110"/>
    </source>
</evidence>
<dbReference type="AlphaFoldDB" id="A0A7G9SMD8"/>
<evidence type="ECO:0000256" key="3">
    <source>
        <dbReference type="ARBA" id="ARBA00023235"/>
    </source>
</evidence>
<evidence type="ECO:0000259" key="5">
    <source>
        <dbReference type="PROSITE" id="PS50072"/>
    </source>
</evidence>
<dbReference type="Pfam" id="PF00160">
    <property type="entry name" value="Pro_isomerase"/>
    <property type="match status" value="1"/>
</dbReference>
<evidence type="ECO:0000313" key="7">
    <source>
        <dbReference type="Proteomes" id="UP000515804"/>
    </source>
</evidence>
<dbReference type="PROSITE" id="PS50072">
    <property type="entry name" value="CSA_PPIASE_2"/>
    <property type="match status" value="1"/>
</dbReference>
<feature type="signal peptide" evidence="4">
    <location>
        <begin position="1"/>
        <end position="31"/>
    </location>
</feature>
<dbReference type="KEGG" id="tcn:H9L16_09810"/>
<evidence type="ECO:0000256" key="4">
    <source>
        <dbReference type="SAM" id="SignalP"/>
    </source>
</evidence>
<dbReference type="PANTHER" id="PTHR43246">
    <property type="entry name" value="PEPTIDYL-PROLYL CIS-TRANS ISOMERASE CYP38, CHLOROPLASTIC"/>
    <property type="match status" value="1"/>
</dbReference>
<dbReference type="Proteomes" id="UP000515804">
    <property type="component" value="Chromosome"/>
</dbReference>